<dbReference type="EMBL" id="GBXM01013556">
    <property type="protein sequence ID" value="JAH95021.1"/>
    <property type="molecule type" value="Transcribed_RNA"/>
</dbReference>
<evidence type="ECO:0000313" key="1">
    <source>
        <dbReference type="EMBL" id="JAH95021.1"/>
    </source>
</evidence>
<sequence length="139" mass="15837">MKNGQLKQEIQDKAGAKAWLNHFLAKKKWGFKSNRIVFQCPGGCSHTTEALVMFSEFNCENCTCPRLVRSYAFNQSMHVTEVRIARRIQTGSAAHYAIKWIYAFIRIRLQVRMYLIVGEMEQGSKLASVAFLTVNATNS</sequence>
<dbReference type="AlphaFoldDB" id="A0A0E9WXV0"/>
<organism evidence="1">
    <name type="scientific">Anguilla anguilla</name>
    <name type="common">European freshwater eel</name>
    <name type="synonym">Muraena anguilla</name>
    <dbReference type="NCBI Taxonomy" id="7936"/>
    <lineage>
        <taxon>Eukaryota</taxon>
        <taxon>Metazoa</taxon>
        <taxon>Chordata</taxon>
        <taxon>Craniata</taxon>
        <taxon>Vertebrata</taxon>
        <taxon>Euteleostomi</taxon>
        <taxon>Actinopterygii</taxon>
        <taxon>Neopterygii</taxon>
        <taxon>Teleostei</taxon>
        <taxon>Anguilliformes</taxon>
        <taxon>Anguillidae</taxon>
        <taxon>Anguilla</taxon>
    </lineage>
</organism>
<reference evidence="1" key="1">
    <citation type="submission" date="2014-11" db="EMBL/GenBank/DDBJ databases">
        <authorList>
            <person name="Amaro Gonzalez C."/>
        </authorList>
    </citation>
    <scope>NUCLEOTIDE SEQUENCE</scope>
</reference>
<accession>A0A0E9WXV0</accession>
<reference evidence="1" key="2">
    <citation type="journal article" date="2015" name="Fish Shellfish Immunol.">
        <title>Early steps in the European eel (Anguilla anguilla)-Vibrio vulnificus interaction in the gills: Role of the RtxA13 toxin.</title>
        <authorList>
            <person name="Callol A."/>
            <person name="Pajuelo D."/>
            <person name="Ebbesson L."/>
            <person name="Teles M."/>
            <person name="MacKenzie S."/>
            <person name="Amaro C."/>
        </authorList>
    </citation>
    <scope>NUCLEOTIDE SEQUENCE</scope>
</reference>
<protein>
    <submittedName>
        <fullName evidence="1">Uncharacterized protein</fullName>
    </submittedName>
</protein>
<proteinExistence type="predicted"/>
<name>A0A0E9WXV0_ANGAN</name>